<sequence>MKLYVVTVRDRKAMVFGQPQVVANIPGAIRNFSDQIADPASGIVHKHPEDFDFYLLASYDDETGLFSENTPQQIAAGVQSS</sequence>
<dbReference type="EMBL" id="MK249213">
    <property type="protein sequence ID" value="QCQ85043.1"/>
    <property type="molecule type" value="Genomic_DNA"/>
</dbReference>
<evidence type="ECO:0000313" key="1">
    <source>
        <dbReference type="EMBL" id="QCQ85043.1"/>
    </source>
</evidence>
<reference evidence="1" key="1">
    <citation type="submission" date="2018-12" db="EMBL/GenBank/DDBJ databases">
        <title>Singled stranded DNA viruses identified in blackflies (Austrosimulium ungulatum) sampled in New Zealand.</title>
        <authorList>
            <person name="Kraberger S."/>
            <person name="Fontenele R.S."/>
            <person name="Schmidlin K."/>
            <person name="Walters M."/>
            <person name="Varsani A."/>
        </authorList>
    </citation>
    <scope>NUCLEOTIDE SEQUENCE [LARGE SCALE GENOMIC DNA]</scope>
    <source>
        <strain evidence="1">164</strain>
    </source>
</reference>
<dbReference type="Proteomes" id="UP000322066">
    <property type="component" value="Segment"/>
</dbReference>
<accession>A0A4V1F5H1</accession>
<name>A0A4V1F5H1_9VIRU</name>
<dbReference type="InterPro" id="IPR046781">
    <property type="entry name" value="Phage_ORF5"/>
</dbReference>
<dbReference type="Pfam" id="PF20577">
    <property type="entry name" value="Phage_ORF5"/>
    <property type="match status" value="1"/>
</dbReference>
<organism evidence="1">
    <name type="scientific">Blackfly microvirus SF02</name>
    <dbReference type="NCBI Taxonomy" id="2576452"/>
    <lineage>
        <taxon>Viruses</taxon>
        <taxon>Monodnaviria</taxon>
        <taxon>Sangervirae</taxon>
        <taxon>Phixviricota</taxon>
        <taxon>Malgrandaviricetes</taxon>
        <taxon>Petitvirales</taxon>
        <taxon>Microviridae</taxon>
        <taxon>Microvirus</taxon>
    </lineage>
</organism>
<protein>
    <submittedName>
        <fullName evidence="1">Nonstructural protein</fullName>
    </submittedName>
</protein>
<proteinExistence type="predicted"/>